<reference evidence="6 7" key="1">
    <citation type="submission" date="2016-10" db="EMBL/GenBank/DDBJ databases">
        <authorList>
            <person name="de Groot N.N."/>
        </authorList>
    </citation>
    <scope>NUCLEOTIDE SEQUENCE [LARGE SCALE GENOMIC DNA]</scope>
    <source>
        <strain evidence="6 7">DSM 43357</strain>
    </source>
</reference>
<dbReference type="InterPro" id="IPR050109">
    <property type="entry name" value="HTH-type_TetR-like_transc_reg"/>
</dbReference>
<dbReference type="SUPFAM" id="SSF48498">
    <property type="entry name" value="Tetracyclin repressor-like, C-terminal domain"/>
    <property type="match status" value="1"/>
</dbReference>
<dbReference type="InterPro" id="IPR036271">
    <property type="entry name" value="Tet_transcr_reg_TetR-rel_C_sf"/>
</dbReference>
<dbReference type="EMBL" id="FOBF01000006">
    <property type="protein sequence ID" value="SEL63641.1"/>
    <property type="molecule type" value="Genomic_DNA"/>
</dbReference>
<accession>A0A1H7RTS2</accession>
<dbReference type="GO" id="GO:0000976">
    <property type="term" value="F:transcription cis-regulatory region binding"/>
    <property type="evidence" value="ECO:0007669"/>
    <property type="project" value="TreeGrafter"/>
</dbReference>
<evidence type="ECO:0000259" key="5">
    <source>
        <dbReference type="PROSITE" id="PS50977"/>
    </source>
</evidence>
<sequence length="193" mass="20465">MAAMGTRERIIDAAEQSIHEHGIAGATTKRIAQRAGCSEALLYKHFSSKETLFLAVLLERMPALAPALALLRDRAGQGDVAADLTAFAVTAVDFYTSVAPVASGMMADPSLMAGFRAMLAERRSGPHLPVLALAELLRDEQRAGRIDAGLDAVAAASMLLGACFHRASMSSFVDLPGETGEWAETLVATLLRR</sequence>
<dbReference type="PANTHER" id="PTHR30055:SF234">
    <property type="entry name" value="HTH-TYPE TRANSCRIPTIONAL REGULATOR BETI"/>
    <property type="match status" value="1"/>
</dbReference>
<feature type="DNA-binding region" description="H-T-H motif" evidence="4">
    <location>
        <begin position="27"/>
        <end position="46"/>
    </location>
</feature>
<dbReference type="STRING" id="46177.SAMN05660976_02914"/>
<keyword evidence="3" id="KW-0804">Transcription</keyword>
<dbReference type="Gene3D" id="1.10.357.10">
    <property type="entry name" value="Tetracycline Repressor, domain 2"/>
    <property type="match status" value="1"/>
</dbReference>
<dbReference type="InterPro" id="IPR009057">
    <property type="entry name" value="Homeodomain-like_sf"/>
</dbReference>
<dbReference type="PROSITE" id="PS50977">
    <property type="entry name" value="HTH_TETR_2"/>
    <property type="match status" value="1"/>
</dbReference>
<evidence type="ECO:0000256" key="3">
    <source>
        <dbReference type="ARBA" id="ARBA00023163"/>
    </source>
</evidence>
<dbReference type="OrthoDB" id="3472897at2"/>
<proteinExistence type="predicted"/>
<dbReference type="PRINTS" id="PR00455">
    <property type="entry name" value="HTHTETR"/>
</dbReference>
<keyword evidence="7" id="KW-1185">Reference proteome</keyword>
<protein>
    <submittedName>
        <fullName evidence="6">Transcriptional regulator, TetR family</fullName>
    </submittedName>
</protein>
<keyword evidence="1" id="KW-0805">Transcription regulation</keyword>
<dbReference type="AlphaFoldDB" id="A0A1H7RTS2"/>
<organism evidence="6 7">
    <name type="scientific">Nonomuraea pusilla</name>
    <dbReference type="NCBI Taxonomy" id="46177"/>
    <lineage>
        <taxon>Bacteria</taxon>
        <taxon>Bacillati</taxon>
        <taxon>Actinomycetota</taxon>
        <taxon>Actinomycetes</taxon>
        <taxon>Streptosporangiales</taxon>
        <taxon>Streptosporangiaceae</taxon>
        <taxon>Nonomuraea</taxon>
    </lineage>
</organism>
<evidence type="ECO:0000256" key="4">
    <source>
        <dbReference type="PROSITE-ProRule" id="PRU00335"/>
    </source>
</evidence>
<feature type="domain" description="HTH tetR-type" evidence="5">
    <location>
        <begin position="4"/>
        <end position="64"/>
    </location>
</feature>
<dbReference type="Pfam" id="PF00440">
    <property type="entry name" value="TetR_N"/>
    <property type="match status" value="1"/>
</dbReference>
<gene>
    <name evidence="6" type="ORF">SAMN05660976_02914</name>
</gene>
<evidence type="ECO:0000313" key="6">
    <source>
        <dbReference type="EMBL" id="SEL63641.1"/>
    </source>
</evidence>
<dbReference type="GO" id="GO:0003700">
    <property type="term" value="F:DNA-binding transcription factor activity"/>
    <property type="evidence" value="ECO:0007669"/>
    <property type="project" value="TreeGrafter"/>
</dbReference>
<dbReference type="PANTHER" id="PTHR30055">
    <property type="entry name" value="HTH-TYPE TRANSCRIPTIONAL REGULATOR RUTR"/>
    <property type="match status" value="1"/>
</dbReference>
<evidence type="ECO:0000313" key="7">
    <source>
        <dbReference type="Proteomes" id="UP000198953"/>
    </source>
</evidence>
<dbReference type="Gene3D" id="1.10.10.60">
    <property type="entry name" value="Homeodomain-like"/>
    <property type="match status" value="1"/>
</dbReference>
<dbReference type="Proteomes" id="UP000198953">
    <property type="component" value="Unassembled WGS sequence"/>
</dbReference>
<dbReference type="SUPFAM" id="SSF46689">
    <property type="entry name" value="Homeodomain-like"/>
    <property type="match status" value="1"/>
</dbReference>
<name>A0A1H7RTS2_9ACTN</name>
<evidence type="ECO:0000256" key="2">
    <source>
        <dbReference type="ARBA" id="ARBA00023125"/>
    </source>
</evidence>
<dbReference type="InterPro" id="IPR001647">
    <property type="entry name" value="HTH_TetR"/>
</dbReference>
<evidence type="ECO:0000256" key="1">
    <source>
        <dbReference type="ARBA" id="ARBA00023015"/>
    </source>
</evidence>
<keyword evidence="2 4" id="KW-0238">DNA-binding</keyword>